<dbReference type="GO" id="GO:0048666">
    <property type="term" value="P:neuron development"/>
    <property type="evidence" value="ECO:0007669"/>
    <property type="project" value="UniProtKB-ARBA"/>
</dbReference>
<name>A0ABD2WQ75_9HYME</name>
<dbReference type="InterPro" id="IPR003599">
    <property type="entry name" value="Ig_sub"/>
</dbReference>
<keyword evidence="7 13" id="KW-1133">Transmembrane helix</keyword>
<evidence type="ECO:0000256" key="7">
    <source>
        <dbReference type="ARBA" id="ARBA00022989"/>
    </source>
</evidence>
<dbReference type="EC" id="3.1.3.48" evidence="2"/>
<keyword evidence="3 13" id="KW-0812">Transmembrane</keyword>
<dbReference type="SMART" id="SM00408">
    <property type="entry name" value="IGc2"/>
    <property type="match status" value="2"/>
</dbReference>
<dbReference type="InterPro" id="IPR003961">
    <property type="entry name" value="FN3_dom"/>
</dbReference>
<dbReference type="InterPro" id="IPR013783">
    <property type="entry name" value="Ig-like_fold"/>
</dbReference>
<evidence type="ECO:0000256" key="11">
    <source>
        <dbReference type="ARBA" id="ARBA00051722"/>
    </source>
</evidence>
<sequence>MSRHLALALLAASLLTLSTFSSASENQVDEVLPHTGPNDIELLDIIVSQDPHGVESGSTPSLICKTIEPSPSIWWSYNDKNLTSVKDSEFMERLDIKQATRQDSGNYTCNSVLSSGYVSKTIYIRVIEPAKVEASKRIRVKASEPIQLTCDFYGDPISNFKWSKSNDDNQERLKNMTTWSQVNETHVSLTLSFKSATRKDNGTYTCGADDFNGAVTAERHLFVIDVPLINIDFLKTVGAGSIFLNWTVNNGNEPIESYVIQYMKNGSETWQYHTELINGKNTSYVLKGLEKGAAYQVGITAKNKIGKSHLYIDPTWIKTLEKDPIFIPELTVNGMTPNTATISWHQPPPHLKEHIHYYIIGASHGNQNREAIAPVQHNQLYLFEYLEPATTYKFKISACNEYTKVCGNWSKEVQAETLDGVPSAPRKLTVSCRFDNISRTSLMAINWEPPEKANGIIIQYKIEIHGSAFYKDENGRSKQEYLKPFIEHVDIQYNTFRKTQLPPNTNYTIRVASQNRQRFYGEDAITNCMMPATVPDKDSLNLNSKSWDKVASQDRQLFTIYTRKISERNGPICCYRIFVVKLAPHKMLADLPQPEELSVFSYQYVHQSPLGGAYLAEVFDGSYLPPEIFIGDGISQNGSDACQRCVGLRQKRIPTLLSFVPENGNSLDQDTQPSTQIAEPTASSPSYTLTNVVNYTHLTTPPLPMTAETESILRDKREDVPHKDDYESSLMPYDGVLDDKANYTAFLEVIVYGTDKDTYLPAYSGYLPPLFGGIDPKLVMEDDMTTFGVILQISLVLIIVIIVLLITLCVLHRYSKRVQQRGEEIITLRNSFRHLCQSLRGRHQLVAATPPDMPPITKNDLLQAYLERHRDSDYGFQHEFELLPDRFSDRTTRASEARENIYKNRYPDIKCYDQTRVRLAQVDGIIGSDYINANFVLGYKERKKFICAQGPMENTVCDYWRMIWEQHLELVLMLTNLEEYSKTKCAKYWPDKAETKNFGEITVEHVGEHKFSDYVVRELKMTKTGERDSRKIVQYHFLTWKDFMAPEHASAILRFIKRVNEAYSLEKGPILVHCSAGVGRTGTLVALDSLMQQLADEGQVSIFNTVCDLRHQRNFLVQSMKQYIFIYRALMELGQYGDTELAAKSLKGAVDKLRQRENGKEKCRMEEEYDKITAVIEDRKSFSVGGGEENKNKNRNESIIPYDRNRVILTPVPGKEHSTYINASFIEDYNNKESFIIAQDPLDVTIPDFWRMISEQCISTIVMLSDLADGPRKCPRYWPDDEISYDHIRVRYIQSESCPYFTRRELCVTNTKNDDNVVVTQYQYHGWPTVEGEVPEVTRGIIELIDQTQTNNTQATGPLVVHCNHGSDRSSMFVALSILVQQLRSEKRVDIFTTVKKLRSQRQGMITTFAQYEFLHRGIVNYLDLHNLAEENETEPQ</sequence>
<reference evidence="19 20" key="1">
    <citation type="journal article" date="2024" name="bioRxiv">
        <title>A reference genome for Trichogramma kaykai: A tiny desert-dwelling parasitoid wasp with competing sex-ratio distorters.</title>
        <authorList>
            <person name="Culotta J."/>
            <person name="Lindsey A.R."/>
        </authorList>
    </citation>
    <scope>NUCLEOTIDE SEQUENCE [LARGE SCALE GENOMIC DNA]</scope>
    <source>
        <strain evidence="19 20">KSX58</strain>
    </source>
</reference>
<dbReference type="InterPro" id="IPR016130">
    <property type="entry name" value="Tyr_Pase_AS"/>
</dbReference>
<evidence type="ECO:0000259" key="15">
    <source>
        <dbReference type="PROSITE" id="PS50055"/>
    </source>
</evidence>
<dbReference type="SUPFAM" id="SSF52799">
    <property type="entry name" value="(Phosphotyrosine protein) phosphatases II"/>
    <property type="match status" value="2"/>
</dbReference>
<feature type="domain" description="Ig-like" evidence="17">
    <location>
        <begin position="37"/>
        <end position="119"/>
    </location>
</feature>
<evidence type="ECO:0000256" key="12">
    <source>
        <dbReference type="SAM" id="MobiDB-lite"/>
    </source>
</evidence>
<keyword evidence="10" id="KW-0393">Immunoglobulin domain</keyword>
<keyword evidence="6" id="KW-0904">Protein phosphatase</keyword>
<evidence type="ECO:0000259" key="18">
    <source>
        <dbReference type="PROSITE" id="PS50853"/>
    </source>
</evidence>
<dbReference type="InterPro" id="IPR036179">
    <property type="entry name" value="Ig-like_dom_sf"/>
</dbReference>
<keyword evidence="20" id="KW-1185">Reference proteome</keyword>
<evidence type="ECO:0000259" key="17">
    <source>
        <dbReference type="PROSITE" id="PS50835"/>
    </source>
</evidence>
<dbReference type="FunFam" id="3.90.190.10:FF:000092">
    <property type="entry name" value="Tyrosine-protein phosphatase 69D"/>
    <property type="match status" value="1"/>
</dbReference>
<evidence type="ECO:0000256" key="4">
    <source>
        <dbReference type="ARBA" id="ARBA00022729"/>
    </source>
</evidence>
<feature type="chain" id="PRO_5044789615" description="protein-tyrosine-phosphatase" evidence="14">
    <location>
        <begin position="24"/>
        <end position="1437"/>
    </location>
</feature>
<dbReference type="FunFam" id="3.90.190.10:FF:000102">
    <property type="entry name" value="Receptor-type tyrosine-protein phosphatase"/>
    <property type="match status" value="1"/>
</dbReference>
<dbReference type="InterPro" id="IPR050348">
    <property type="entry name" value="Protein-Tyr_Phosphatase"/>
</dbReference>
<dbReference type="SMART" id="SM00409">
    <property type="entry name" value="IG"/>
    <property type="match status" value="2"/>
</dbReference>
<dbReference type="InterPro" id="IPR003595">
    <property type="entry name" value="Tyr_Pase_cat"/>
</dbReference>
<dbReference type="PROSITE" id="PS50853">
    <property type="entry name" value="FN3"/>
    <property type="match status" value="3"/>
</dbReference>
<dbReference type="InterPro" id="IPR000242">
    <property type="entry name" value="PTP_cat"/>
</dbReference>
<feature type="signal peptide" evidence="14">
    <location>
        <begin position="1"/>
        <end position="23"/>
    </location>
</feature>
<dbReference type="PROSITE" id="PS50835">
    <property type="entry name" value="IG_LIKE"/>
    <property type="match status" value="2"/>
</dbReference>
<evidence type="ECO:0000256" key="9">
    <source>
        <dbReference type="ARBA" id="ARBA00023157"/>
    </source>
</evidence>
<dbReference type="GO" id="GO:0016020">
    <property type="term" value="C:membrane"/>
    <property type="evidence" value="ECO:0007669"/>
    <property type="project" value="UniProtKB-SubCell"/>
</dbReference>
<dbReference type="GO" id="GO:0009653">
    <property type="term" value="P:anatomical structure morphogenesis"/>
    <property type="evidence" value="ECO:0007669"/>
    <property type="project" value="UniProtKB-ARBA"/>
</dbReference>
<dbReference type="InterPro" id="IPR029021">
    <property type="entry name" value="Prot-tyrosine_phosphatase-like"/>
</dbReference>
<evidence type="ECO:0000256" key="10">
    <source>
        <dbReference type="ARBA" id="ARBA00023319"/>
    </source>
</evidence>
<feature type="transmembrane region" description="Helical" evidence="13">
    <location>
        <begin position="789"/>
        <end position="811"/>
    </location>
</feature>
<feature type="region of interest" description="Disordered" evidence="12">
    <location>
        <begin position="664"/>
        <end position="683"/>
    </location>
</feature>
<dbReference type="SMART" id="SM00404">
    <property type="entry name" value="PTPc_motif"/>
    <property type="match status" value="2"/>
</dbReference>
<organism evidence="19 20">
    <name type="scientific">Trichogramma kaykai</name>
    <dbReference type="NCBI Taxonomy" id="54128"/>
    <lineage>
        <taxon>Eukaryota</taxon>
        <taxon>Metazoa</taxon>
        <taxon>Ecdysozoa</taxon>
        <taxon>Arthropoda</taxon>
        <taxon>Hexapoda</taxon>
        <taxon>Insecta</taxon>
        <taxon>Pterygota</taxon>
        <taxon>Neoptera</taxon>
        <taxon>Endopterygota</taxon>
        <taxon>Hymenoptera</taxon>
        <taxon>Apocrita</taxon>
        <taxon>Proctotrupomorpha</taxon>
        <taxon>Chalcidoidea</taxon>
        <taxon>Trichogrammatidae</taxon>
        <taxon>Trichogramma</taxon>
    </lineage>
</organism>
<dbReference type="Pfam" id="PF13927">
    <property type="entry name" value="Ig_3"/>
    <property type="match status" value="2"/>
</dbReference>
<feature type="domain" description="Tyrosine-protein phosphatase" evidence="15">
    <location>
        <begin position="876"/>
        <end position="1133"/>
    </location>
</feature>
<accession>A0ABD2WQ75</accession>
<evidence type="ECO:0000313" key="19">
    <source>
        <dbReference type="EMBL" id="KAL3395049.1"/>
    </source>
</evidence>
<feature type="domain" description="Ig-like" evidence="17">
    <location>
        <begin position="129"/>
        <end position="222"/>
    </location>
</feature>
<comment type="caution">
    <text evidence="19">The sequence shown here is derived from an EMBL/GenBank/DDBJ whole genome shotgun (WGS) entry which is preliminary data.</text>
</comment>
<dbReference type="InterPro" id="IPR003598">
    <property type="entry name" value="Ig_sub2"/>
</dbReference>
<dbReference type="SUPFAM" id="SSF49265">
    <property type="entry name" value="Fibronectin type III"/>
    <property type="match status" value="2"/>
</dbReference>
<dbReference type="Gene3D" id="2.60.40.10">
    <property type="entry name" value="Immunoglobulins"/>
    <property type="match status" value="5"/>
</dbReference>
<evidence type="ECO:0000313" key="20">
    <source>
        <dbReference type="Proteomes" id="UP001627154"/>
    </source>
</evidence>
<proteinExistence type="predicted"/>
<dbReference type="PANTHER" id="PTHR19134">
    <property type="entry name" value="RECEPTOR-TYPE TYROSINE-PROTEIN PHOSPHATASE"/>
    <property type="match status" value="1"/>
</dbReference>
<evidence type="ECO:0000256" key="3">
    <source>
        <dbReference type="ARBA" id="ARBA00022692"/>
    </source>
</evidence>
<dbReference type="PROSITE" id="PS50055">
    <property type="entry name" value="TYR_PHOSPHATASE_PTP"/>
    <property type="match status" value="2"/>
</dbReference>
<evidence type="ECO:0000256" key="6">
    <source>
        <dbReference type="ARBA" id="ARBA00022912"/>
    </source>
</evidence>
<dbReference type="CDD" id="cd00047">
    <property type="entry name" value="PTPc"/>
    <property type="match status" value="2"/>
</dbReference>
<evidence type="ECO:0000256" key="5">
    <source>
        <dbReference type="ARBA" id="ARBA00022801"/>
    </source>
</evidence>
<evidence type="ECO:0000259" key="16">
    <source>
        <dbReference type="PROSITE" id="PS50056"/>
    </source>
</evidence>
<evidence type="ECO:0000256" key="13">
    <source>
        <dbReference type="SAM" id="Phobius"/>
    </source>
</evidence>
<dbReference type="GO" id="GO:0005001">
    <property type="term" value="F:transmembrane receptor protein tyrosine phosphatase activity"/>
    <property type="evidence" value="ECO:0007669"/>
    <property type="project" value="UniProtKB-ARBA"/>
</dbReference>
<feature type="domain" description="Tyrosine specific protein phosphatases" evidence="16">
    <location>
        <begin position="1053"/>
        <end position="1124"/>
    </location>
</feature>
<feature type="domain" description="Fibronectin type-III" evidence="18">
    <location>
        <begin position="424"/>
        <end position="536"/>
    </location>
</feature>
<dbReference type="PANTHER" id="PTHR19134:SF495">
    <property type="entry name" value="TYROSINE-PROTEIN PHOSPHATASE 69D"/>
    <property type="match status" value="1"/>
</dbReference>
<comment type="catalytic activity">
    <reaction evidence="11">
        <text>O-phospho-L-tyrosyl-[protein] + H2O = L-tyrosyl-[protein] + phosphate</text>
        <dbReference type="Rhea" id="RHEA:10684"/>
        <dbReference type="Rhea" id="RHEA-COMP:10136"/>
        <dbReference type="Rhea" id="RHEA-COMP:20101"/>
        <dbReference type="ChEBI" id="CHEBI:15377"/>
        <dbReference type="ChEBI" id="CHEBI:43474"/>
        <dbReference type="ChEBI" id="CHEBI:46858"/>
        <dbReference type="ChEBI" id="CHEBI:61978"/>
        <dbReference type="EC" id="3.1.3.48"/>
    </reaction>
</comment>
<dbReference type="InterPro" id="IPR000387">
    <property type="entry name" value="Tyr_Pase_dom"/>
</dbReference>
<dbReference type="Proteomes" id="UP001627154">
    <property type="component" value="Unassembled WGS sequence"/>
</dbReference>
<dbReference type="CDD" id="cd00063">
    <property type="entry name" value="FN3"/>
    <property type="match status" value="3"/>
</dbReference>
<dbReference type="Pfam" id="PF00041">
    <property type="entry name" value="fn3"/>
    <property type="match status" value="3"/>
</dbReference>
<evidence type="ECO:0000256" key="1">
    <source>
        <dbReference type="ARBA" id="ARBA00004167"/>
    </source>
</evidence>
<feature type="domain" description="Fibronectin type-III" evidence="18">
    <location>
        <begin position="227"/>
        <end position="322"/>
    </location>
</feature>
<keyword evidence="5" id="KW-0378">Hydrolase</keyword>
<dbReference type="PROSITE" id="PS50056">
    <property type="entry name" value="TYR_PHOSPHATASE_2"/>
    <property type="match status" value="2"/>
</dbReference>
<dbReference type="Pfam" id="PF00102">
    <property type="entry name" value="Y_phosphatase"/>
    <property type="match status" value="2"/>
</dbReference>
<dbReference type="SUPFAM" id="SSF48726">
    <property type="entry name" value="Immunoglobulin"/>
    <property type="match status" value="2"/>
</dbReference>
<keyword evidence="4 14" id="KW-0732">Signal</keyword>
<keyword evidence="9" id="KW-1015">Disulfide bond</keyword>
<dbReference type="PRINTS" id="PR00700">
    <property type="entry name" value="PRTYPHPHTASE"/>
</dbReference>
<dbReference type="SMART" id="SM00194">
    <property type="entry name" value="PTPc"/>
    <property type="match status" value="2"/>
</dbReference>
<dbReference type="EMBL" id="JBJJXI010000085">
    <property type="protein sequence ID" value="KAL3395049.1"/>
    <property type="molecule type" value="Genomic_DNA"/>
</dbReference>
<evidence type="ECO:0000256" key="8">
    <source>
        <dbReference type="ARBA" id="ARBA00023136"/>
    </source>
</evidence>
<evidence type="ECO:0000256" key="14">
    <source>
        <dbReference type="SAM" id="SignalP"/>
    </source>
</evidence>
<feature type="domain" description="Tyrosine specific protein phosphatases" evidence="16">
    <location>
        <begin position="1339"/>
        <end position="1413"/>
    </location>
</feature>
<protein>
    <recommendedName>
        <fullName evidence="2">protein-tyrosine-phosphatase</fullName>
        <ecNumber evidence="2">3.1.3.48</ecNumber>
    </recommendedName>
</protein>
<dbReference type="InterPro" id="IPR007110">
    <property type="entry name" value="Ig-like_dom"/>
</dbReference>
<feature type="domain" description="Tyrosine-protein phosphatase" evidence="15">
    <location>
        <begin position="1165"/>
        <end position="1422"/>
    </location>
</feature>
<dbReference type="InterPro" id="IPR036116">
    <property type="entry name" value="FN3_sf"/>
</dbReference>
<feature type="domain" description="Fibronectin type-III" evidence="18">
    <location>
        <begin position="324"/>
        <end position="420"/>
    </location>
</feature>
<keyword evidence="8 13" id="KW-0472">Membrane</keyword>
<evidence type="ECO:0000256" key="2">
    <source>
        <dbReference type="ARBA" id="ARBA00013064"/>
    </source>
</evidence>
<comment type="subcellular location">
    <subcellularLocation>
        <location evidence="1">Membrane</location>
        <topology evidence="1">Single-pass membrane protein</topology>
    </subcellularLocation>
</comment>
<gene>
    <name evidence="19" type="ORF">TKK_010678</name>
</gene>
<dbReference type="PROSITE" id="PS00383">
    <property type="entry name" value="TYR_PHOSPHATASE_1"/>
    <property type="match status" value="2"/>
</dbReference>
<dbReference type="SMART" id="SM00060">
    <property type="entry name" value="FN3"/>
    <property type="match status" value="3"/>
</dbReference>
<dbReference type="Gene3D" id="3.90.190.10">
    <property type="entry name" value="Protein tyrosine phosphatase superfamily"/>
    <property type="match status" value="2"/>
</dbReference>